<dbReference type="PANTHER" id="PTHR46323:SF2">
    <property type="entry name" value="BETA-GALACTOSIDASE"/>
    <property type="match status" value="1"/>
</dbReference>
<dbReference type="InterPro" id="IPR050347">
    <property type="entry name" value="Bact_Beta-galactosidase"/>
</dbReference>
<evidence type="ECO:0000256" key="2">
    <source>
        <dbReference type="ARBA" id="ARBA00012756"/>
    </source>
</evidence>
<comment type="catalytic activity">
    <reaction evidence="1">
        <text>Hydrolysis of terminal non-reducing beta-D-galactose residues in beta-D-galactosides.</text>
        <dbReference type="EC" id="3.2.1.23"/>
    </reaction>
</comment>
<evidence type="ECO:0000259" key="5">
    <source>
        <dbReference type="SMART" id="SM01038"/>
    </source>
</evidence>
<keyword evidence="3" id="KW-0378">Hydrolase</keyword>
<dbReference type="GO" id="GO:0009341">
    <property type="term" value="C:beta-galactosidase complex"/>
    <property type="evidence" value="ECO:0007669"/>
    <property type="project" value="InterPro"/>
</dbReference>
<organism evidence="6">
    <name type="scientific">marine sediment metagenome</name>
    <dbReference type="NCBI Taxonomy" id="412755"/>
    <lineage>
        <taxon>unclassified sequences</taxon>
        <taxon>metagenomes</taxon>
        <taxon>ecological metagenomes</taxon>
    </lineage>
</organism>
<dbReference type="GO" id="GO:0005990">
    <property type="term" value="P:lactose catabolic process"/>
    <property type="evidence" value="ECO:0007669"/>
    <property type="project" value="TreeGrafter"/>
</dbReference>
<evidence type="ECO:0000256" key="4">
    <source>
        <dbReference type="ARBA" id="ARBA00023295"/>
    </source>
</evidence>
<dbReference type="GO" id="GO:0004565">
    <property type="term" value="F:beta-galactosidase activity"/>
    <property type="evidence" value="ECO:0007669"/>
    <property type="project" value="UniProtKB-EC"/>
</dbReference>
<feature type="domain" description="Beta galactosidase small chain/" evidence="5">
    <location>
        <begin position="1"/>
        <end position="143"/>
    </location>
</feature>
<comment type="caution">
    <text evidence="6">The sequence shown here is derived from an EMBL/GenBank/DDBJ whole genome shotgun (WGS) entry which is preliminary data.</text>
</comment>
<dbReference type="SMART" id="SM01038">
    <property type="entry name" value="Bgal_small_N"/>
    <property type="match status" value="1"/>
</dbReference>
<dbReference type="InterPro" id="IPR011013">
    <property type="entry name" value="Gal_mutarotase_sf_dom"/>
</dbReference>
<name>X1BUI3_9ZZZZ</name>
<protein>
    <recommendedName>
        <fullName evidence="2">beta-galactosidase</fullName>
        <ecNumber evidence="2">3.2.1.23</ecNumber>
    </recommendedName>
</protein>
<dbReference type="InterPro" id="IPR014718">
    <property type="entry name" value="GH-type_carb-bd"/>
</dbReference>
<dbReference type="Gene3D" id="2.70.98.10">
    <property type="match status" value="1"/>
</dbReference>
<evidence type="ECO:0000313" key="6">
    <source>
        <dbReference type="EMBL" id="GAG98715.1"/>
    </source>
</evidence>
<sequence>EFDNISWYGRGPHESYWDRKSGAKVGVYRGKVKDQYHPYIRPQENGNKTDVRWVALTNKAGIGLLVVGDPLLSVSAHHFLSEDFDSGDKKRQRHASDLKTRELVNLNLDYKQMGVGGDTSWGARPHPQYRLPAQEYTYSFKLRPFSSKQHNPMKLSKYK</sequence>
<dbReference type="AlphaFoldDB" id="X1BUI3"/>
<accession>X1BUI3</accession>
<reference evidence="6" key="1">
    <citation type="journal article" date="2014" name="Front. Microbiol.">
        <title>High frequency of phylogenetically diverse reductive dehalogenase-homologous genes in deep subseafloor sedimentary metagenomes.</title>
        <authorList>
            <person name="Kawai M."/>
            <person name="Futagami T."/>
            <person name="Toyoda A."/>
            <person name="Takaki Y."/>
            <person name="Nishi S."/>
            <person name="Hori S."/>
            <person name="Arai W."/>
            <person name="Tsubouchi T."/>
            <person name="Morono Y."/>
            <person name="Uchiyama I."/>
            <person name="Ito T."/>
            <person name="Fujiyama A."/>
            <person name="Inagaki F."/>
            <person name="Takami H."/>
        </authorList>
    </citation>
    <scope>NUCLEOTIDE SEQUENCE</scope>
    <source>
        <strain evidence="6">Expedition CK06-06</strain>
    </source>
</reference>
<dbReference type="EC" id="3.2.1.23" evidence="2"/>
<dbReference type="PANTHER" id="PTHR46323">
    <property type="entry name" value="BETA-GALACTOSIDASE"/>
    <property type="match status" value="1"/>
</dbReference>
<dbReference type="GO" id="GO:0030246">
    <property type="term" value="F:carbohydrate binding"/>
    <property type="evidence" value="ECO:0007669"/>
    <property type="project" value="InterPro"/>
</dbReference>
<keyword evidence="4" id="KW-0326">Glycosidase</keyword>
<proteinExistence type="predicted"/>
<dbReference type="InterPro" id="IPR004199">
    <property type="entry name" value="B-gal_small/dom_5"/>
</dbReference>
<feature type="non-terminal residue" evidence="6">
    <location>
        <position position="1"/>
    </location>
</feature>
<evidence type="ECO:0000256" key="3">
    <source>
        <dbReference type="ARBA" id="ARBA00022801"/>
    </source>
</evidence>
<evidence type="ECO:0000256" key="1">
    <source>
        <dbReference type="ARBA" id="ARBA00001412"/>
    </source>
</evidence>
<dbReference type="SUPFAM" id="SSF74650">
    <property type="entry name" value="Galactose mutarotase-like"/>
    <property type="match status" value="1"/>
</dbReference>
<dbReference type="Pfam" id="PF02929">
    <property type="entry name" value="Bgal_small_N"/>
    <property type="match status" value="1"/>
</dbReference>
<gene>
    <name evidence="6" type="ORF">S01H4_43413</name>
</gene>
<dbReference type="EMBL" id="BART01023949">
    <property type="protein sequence ID" value="GAG98715.1"/>
    <property type="molecule type" value="Genomic_DNA"/>
</dbReference>